<dbReference type="EMBL" id="BAABAZ010000006">
    <property type="protein sequence ID" value="GAA4284681.1"/>
    <property type="molecule type" value="Genomic_DNA"/>
</dbReference>
<dbReference type="Pfam" id="PF23359">
    <property type="entry name" value="Lsr2_DNA-bd"/>
    <property type="match status" value="1"/>
</dbReference>
<protein>
    <submittedName>
        <fullName evidence="5">Lsr2 family protein</fullName>
    </submittedName>
</protein>
<dbReference type="Pfam" id="PF11774">
    <property type="entry name" value="Lsr2"/>
    <property type="match status" value="1"/>
</dbReference>
<reference evidence="6" key="1">
    <citation type="journal article" date="2019" name="Int. J. Syst. Evol. Microbiol.">
        <title>The Global Catalogue of Microorganisms (GCM) 10K type strain sequencing project: providing services to taxonomists for standard genome sequencing and annotation.</title>
        <authorList>
            <consortium name="The Broad Institute Genomics Platform"/>
            <consortium name="The Broad Institute Genome Sequencing Center for Infectious Disease"/>
            <person name="Wu L."/>
            <person name="Ma J."/>
        </authorList>
    </citation>
    <scope>NUCLEOTIDE SEQUENCE [LARGE SCALE GENOMIC DNA]</scope>
    <source>
        <strain evidence="6">JCM 17458</strain>
    </source>
</reference>
<dbReference type="Proteomes" id="UP001501586">
    <property type="component" value="Unassembled WGS sequence"/>
</dbReference>
<evidence type="ECO:0000256" key="2">
    <source>
        <dbReference type="SAM" id="MobiDB-lite"/>
    </source>
</evidence>
<dbReference type="InterPro" id="IPR055370">
    <property type="entry name" value="Lsr2_DNA-bd"/>
</dbReference>
<organism evidence="5 6">
    <name type="scientific">Brevibacterium daeguense</name>
    <dbReference type="NCBI Taxonomy" id="909936"/>
    <lineage>
        <taxon>Bacteria</taxon>
        <taxon>Bacillati</taxon>
        <taxon>Actinomycetota</taxon>
        <taxon>Actinomycetes</taxon>
        <taxon>Micrococcales</taxon>
        <taxon>Brevibacteriaceae</taxon>
        <taxon>Brevibacterium</taxon>
    </lineage>
</organism>
<accession>A0ABP8EL41</accession>
<evidence type="ECO:0000313" key="6">
    <source>
        <dbReference type="Proteomes" id="UP001501586"/>
    </source>
</evidence>
<keyword evidence="6" id="KW-1185">Reference proteome</keyword>
<dbReference type="InterPro" id="IPR036625">
    <property type="entry name" value="E3-bd_dom_sf"/>
</dbReference>
<feature type="region of interest" description="Disordered" evidence="2">
    <location>
        <begin position="77"/>
        <end position="100"/>
    </location>
</feature>
<evidence type="ECO:0000259" key="4">
    <source>
        <dbReference type="Pfam" id="PF23359"/>
    </source>
</evidence>
<dbReference type="Gene3D" id="3.30.60.230">
    <property type="entry name" value="Lsr2, dimerization domain"/>
    <property type="match status" value="1"/>
</dbReference>
<keyword evidence="1" id="KW-0238">DNA-binding</keyword>
<gene>
    <name evidence="5" type="ORF">GCM10022261_22120</name>
</gene>
<name>A0ABP8EL41_9MICO</name>
<dbReference type="Gene3D" id="4.10.320.10">
    <property type="entry name" value="E3-binding domain"/>
    <property type="match status" value="1"/>
</dbReference>
<evidence type="ECO:0000256" key="1">
    <source>
        <dbReference type="ARBA" id="ARBA00023125"/>
    </source>
</evidence>
<feature type="domain" description="Lsr2 dimerization" evidence="3">
    <location>
        <begin position="26"/>
        <end position="79"/>
    </location>
</feature>
<evidence type="ECO:0000313" key="5">
    <source>
        <dbReference type="EMBL" id="GAA4284681.1"/>
    </source>
</evidence>
<sequence>MRRLPGNPFPAPHPPLQIGTALVVKEMRLVLTDDLDGSPGAETVSFALDGSAYEIELSEKNAAALREALAPYIAKARSANRPARTASRRSSGPKTDTAAVRAWAKDSGYEISERGRIPSAVLEAYEAAH</sequence>
<evidence type="ECO:0000259" key="3">
    <source>
        <dbReference type="Pfam" id="PF11774"/>
    </source>
</evidence>
<comment type="caution">
    <text evidence="5">The sequence shown here is derived from an EMBL/GenBank/DDBJ whole genome shotgun (WGS) entry which is preliminary data.</text>
</comment>
<dbReference type="InterPro" id="IPR024412">
    <property type="entry name" value="Lsr2_dim_dom"/>
</dbReference>
<dbReference type="InterPro" id="IPR042261">
    <property type="entry name" value="Lsr2-like_dimerization"/>
</dbReference>
<proteinExistence type="predicted"/>
<feature type="domain" description="Lsr2 DNA-binding" evidence="4">
    <location>
        <begin position="94"/>
        <end position="128"/>
    </location>
</feature>